<dbReference type="EMBL" id="JAVIZJ010000005">
    <property type="protein sequence ID" value="MDR6210264.1"/>
    <property type="molecule type" value="Genomic_DNA"/>
</dbReference>
<name>A0ACC6IHX0_9ACTN</name>
<protein>
    <submittedName>
        <fullName evidence="1">CrcB protein</fullName>
    </submittedName>
</protein>
<gene>
    <name evidence="1" type="ORF">QE364_001975</name>
</gene>
<reference evidence="1" key="1">
    <citation type="submission" date="2023-08" db="EMBL/GenBank/DDBJ databases">
        <title>Functional and genomic diversity of the sorghum phyllosphere microbiome.</title>
        <authorList>
            <person name="Shade A."/>
        </authorList>
    </citation>
    <scope>NUCLEOTIDE SEQUENCE</scope>
    <source>
        <strain evidence="1">SORGH_AS_0885</strain>
    </source>
</reference>
<proteinExistence type="predicted"/>
<accession>A0ACC6IHX0</accession>
<evidence type="ECO:0000313" key="2">
    <source>
        <dbReference type="Proteomes" id="UP001261666"/>
    </source>
</evidence>
<keyword evidence="2" id="KW-1185">Reference proteome</keyword>
<dbReference type="Proteomes" id="UP001261666">
    <property type="component" value="Unassembled WGS sequence"/>
</dbReference>
<evidence type="ECO:0000313" key="1">
    <source>
        <dbReference type="EMBL" id="MDR6210264.1"/>
    </source>
</evidence>
<organism evidence="1 2">
    <name type="scientific">Nocardioides zeae</name>
    <dbReference type="NCBI Taxonomy" id="1457234"/>
    <lineage>
        <taxon>Bacteria</taxon>
        <taxon>Bacillati</taxon>
        <taxon>Actinomycetota</taxon>
        <taxon>Actinomycetes</taxon>
        <taxon>Propionibacteriales</taxon>
        <taxon>Nocardioidaceae</taxon>
        <taxon>Nocardioides</taxon>
    </lineage>
</organism>
<comment type="caution">
    <text evidence="1">The sequence shown here is derived from an EMBL/GenBank/DDBJ whole genome shotgun (WGS) entry which is preliminary data.</text>
</comment>
<sequence length="125" mass="12214">MSALDPGVVAGVAVAGGVGAAVRYGVDTAARRAVPGYPLGTLVINVSGAFLLGLVTGLLASDHLGTALATVLGAGLLGGYTTFSTASVEAVVLLEERRWSAAALHAGGMLLLGVIAAGAGWWLGT</sequence>